<gene>
    <name evidence="2" type="ORF">LSAT_V11C400211840</name>
</gene>
<comment type="caution">
    <text evidence="2">The sequence shown here is derived from an EMBL/GenBank/DDBJ whole genome shotgun (WGS) entry which is preliminary data.</text>
</comment>
<feature type="region of interest" description="Disordered" evidence="1">
    <location>
        <begin position="90"/>
        <end position="135"/>
    </location>
</feature>
<keyword evidence="3" id="KW-1185">Reference proteome</keyword>
<name>A0A9R1VXU6_LACSA</name>
<dbReference type="PANTHER" id="PTHR33924:SF1">
    <property type="entry name" value="DNA-DIRECTED RNA POLYMERASE SUBUNIT BETA"/>
    <property type="match status" value="1"/>
</dbReference>
<dbReference type="Gramene" id="rna-gnl|WGS:NBSK|LSAT_4X141700_mrna">
    <property type="protein sequence ID" value="cds-PLY77624.1"/>
    <property type="gene ID" value="gene-LSAT_4X141700"/>
</dbReference>
<dbReference type="PANTHER" id="PTHR33924">
    <property type="entry name" value="CATION-TRANSPORTING ATPASE"/>
    <property type="match status" value="1"/>
</dbReference>
<accession>A0A9R1VXU6</accession>
<proteinExistence type="predicted"/>
<organism evidence="2 3">
    <name type="scientific">Lactuca sativa</name>
    <name type="common">Garden lettuce</name>
    <dbReference type="NCBI Taxonomy" id="4236"/>
    <lineage>
        <taxon>Eukaryota</taxon>
        <taxon>Viridiplantae</taxon>
        <taxon>Streptophyta</taxon>
        <taxon>Embryophyta</taxon>
        <taxon>Tracheophyta</taxon>
        <taxon>Spermatophyta</taxon>
        <taxon>Magnoliopsida</taxon>
        <taxon>eudicotyledons</taxon>
        <taxon>Gunneridae</taxon>
        <taxon>Pentapetalae</taxon>
        <taxon>asterids</taxon>
        <taxon>campanulids</taxon>
        <taxon>Asterales</taxon>
        <taxon>Asteraceae</taxon>
        <taxon>Cichorioideae</taxon>
        <taxon>Cichorieae</taxon>
        <taxon>Lactucinae</taxon>
        <taxon>Lactuca</taxon>
    </lineage>
</organism>
<dbReference type="Proteomes" id="UP000235145">
    <property type="component" value="Unassembled WGS sequence"/>
</dbReference>
<dbReference type="AlphaFoldDB" id="A0A9R1VXU6"/>
<dbReference type="EMBL" id="NBSK02000004">
    <property type="protein sequence ID" value="KAJ0213348.1"/>
    <property type="molecule type" value="Genomic_DNA"/>
</dbReference>
<reference evidence="2 3" key="1">
    <citation type="journal article" date="2017" name="Nat. Commun.">
        <title>Genome assembly with in vitro proximity ligation data and whole-genome triplication in lettuce.</title>
        <authorList>
            <person name="Reyes-Chin-Wo S."/>
            <person name="Wang Z."/>
            <person name="Yang X."/>
            <person name="Kozik A."/>
            <person name="Arikit S."/>
            <person name="Song C."/>
            <person name="Xia L."/>
            <person name="Froenicke L."/>
            <person name="Lavelle D.O."/>
            <person name="Truco M.J."/>
            <person name="Xia R."/>
            <person name="Zhu S."/>
            <person name="Xu C."/>
            <person name="Xu H."/>
            <person name="Xu X."/>
            <person name="Cox K."/>
            <person name="Korf I."/>
            <person name="Meyers B.C."/>
            <person name="Michelmore R.W."/>
        </authorList>
    </citation>
    <scope>NUCLEOTIDE SEQUENCE [LARGE SCALE GENOMIC DNA]</scope>
    <source>
        <strain evidence="3">cv. Salinas</strain>
        <tissue evidence="2">Seedlings</tissue>
    </source>
</reference>
<sequence>MSEEIPSDATYKPRSALGDVTNQVGKRGFSFVSTPGVQSVDGCKKDEGFQFAKKECLRVDNSQKENFHKEISAIASISKISCEIKEPCSQDGRKSITSSGLKAGDVVSPSDRNGSHVTVEAEEDERTDSVFAPQNPSKEKLENSLVMDDGDDDACLDNLYSSKDEYLDCSKFPESQESRCGLEIKGDGFSSMCMESIKTCPCSFCMKAAYLWSDLHYQDIKGRIAAIKKSQKEASILVNQNSKDGVIGRCGEGNSEKFSNLESDLTGRWMSLFVHMEEIFVREGSQLVR</sequence>
<evidence type="ECO:0000313" key="2">
    <source>
        <dbReference type="EMBL" id="KAJ0213348.1"/>
    </source>
</evidence>
<evidence type="ECO:0000256" key="1">
    <source>
        <dbReference type="SAM" id="MobiDB-lite"/>
    </source>
</evidence>
<evidence type="ECO:0000313" key="3">
    <source>
        <dbReference type="Proteomes" id="UP000235145"/>
    </source>
</evidence>
<protein>
    <submittedName>
        <fullName evidence="2">Uncharacterized protein</fullName>
    </submittedName>
</protein>